<dbReference type="EMBL" id="LBQW01000010">
    <property type="protein sequence ID" value="KKP85679.1"/>
    <property type="molecule type" value="Genomic_DNA"/>
</dbReference>
<feature type="non-terminal residue" evidence="2">
    <location>
        <position position="1"/>
    </location>
</feature>
<keyword evidence="1" id="KW-0472">Membrane</keyword>
<dbReference type="InterPro" id="IPR043993">
    <property type="entry name" value="T4SS_pilin"/>
</dbReference>
<feature type="transmembrane region" description="Helical" evidence="1">
    <location>
        <begin position="64"/>
        <end position="82"/>
    </location>
</feature>
<dbReference type="Pfam" id="PF18895">
    <property type="entry name" value="T4SS_pilin"/>
    <property type="match status" value="1"/>
</dbReference>
<evidence type="ECO:0000313" key="3">
    <source>
        <dbReference type="Proteomes" id="UP000186383"/>
    </source>
</evidence>
<evidence type="ECO:0000313" key="2">
    <source>
        <dbReference type="EMBL" id="KKP85679.1"/>
    </source>
</evidence>
<gene>
    <name evidence="2" type="ORF">UR88_C0010G0001</name>
</gene>
<sequence>LNFMLCTLATDPKFQDLLVYASCIINKSVIPLIFALAVVMFIWGVVQYVINSDEEAKKEKGKQFMIWGIIALAVMFSVWGLVRIFGNTFGIEYAIPQLKQ</sequence>
<comment type="caution">
    <text evidence="2">The sequence shown here is derived from an EMBL/GenBank/DDBJ whole genome shotgun (WGS) entry which is preliminary data.</text>
</comment>
<evidence type="ECO:0000256" key="1">
    <source>
        <dbReference type="SAM" id="Phobius"/>
    </source>
</evidence>
<organism evidence="2 3">
    <name type="scientific">Candidatus Nomurabacteria bacterium GW2011_GWA1_35_8</name>
    <dbReference type="NCBI Taxonomy" id="1618727"/>
    <lineage>
        <taxon>Bacteria</taxon>
        <taxon>Candidatus Nomuraibacteriota</taxon>
    </lineage>
</organism>
<feature type="transmembrane region" description="Helical" evidence="1">
    <location>
        <begin position="17"/>
        <end position="43"/>
    </location>
</feature>
<keyword evidence="1" id="KW-0812">Transmembrane</keyword>
<proteinExistence type="predicted"/>
<protein>
    <submittedName>
        <fullName evidence="2">Uncharacterized protein</fullName>
    </submittedName>
</protein>
<name>A0A0G0CV40_9BACT</name>
<reference evidence="2 3" key="1">
    <citation type="journal article" date="2015" name="Nature">
        <title>rRNA introns, odd ribosomes, and small enigmatic genomes across a large radiation of phyla.</title>
        <authorList>
            <person name="Brown C.T."/>
            <person name="Hug L.A."/>
            <person name="Thomas B.C."/>
            <person name="Sharon I."/>
            <person name="Castelle C.J."/>
            <person name="Singh A."/>
            <person name="Wilkins M.J."/>
            <person name="Williams K.H."/>
            <person name="Banfield J.F."/>
        </authorList>
    </citation>
    <scope>NUCLEOTIDE SEQUENCE [LARGE SCALE GENOMIC DNA]</scope>
</reference>
<dbReference type="AlphaFoldDB" id="A0A0G0CV40"/>
<dbReference type="Proteomes" id="UP000186383">
    <property type="component" value="Unassembled WGS sequence"/>
</dbReference>
<accession>A0A0G0CV40</accession>
<keyword evidence="1" id="KW-1133">Transmembrane helix</keyword>